<organism evidence="1 2">
    <name type="scientific">Sphingobacterium bambusae</name>
    <dbReference type="NCBI Taxonomy" id="662858"/>
    <lineage>
        <taxon>Bacteria</taxon>
        <taxon>Pseudomonadati</taxon>
        <taxon>Bacteroidota</taxon>
        <taxon>Sphingobacteriia</taxon>
        <taxon>Sphingobacteriales</taxon>
        <taxon>Sphingobacteriaceae</taxon>
        <taxon>Sphingobacterium</taxon>
    </lineage>
</organism>
<gene>
    <name evidence="1" type="ORF">ACFS7Y_19280</name>
</gene>
<dbReference type="Proteomes" id="UP001597525">
    <property type="component" value="Unassembled WGS sequence"/>
</dbReference>
<accession>A0ABW6BLE7</accession>
<sequence length="119" mass="14234">MWYLLYNEADYKKALQRFEELKNVERGTDEHKEKMLLVNLISEYETKTFPISDIDPIEMIKIRLEEFGYNQNELGNKSTISKVLNYKQPLSLKMIREFSEKLKIPAEFLIKDYQLKVGH</sequence>
<dbReference type="SUPFAM" id="SSF47413">
    <property type="entry name" value="lambda repressor-like DNA-binding domains"/>
    <property type="match status" value="1"/>
</dbReference>
<protein>
    <submittedName>
        <fullName evidence="1">Type II toxin-antitoxin system HigA family antitoxin</fullName>
    </submittedName>
</protein>
<reference evidence="2" key="1">
    <citation type="journal article" date="2019" name="Int. J. Syst. Evol. Microbiol.">
        <title>The Global Catalogue of Microorganisms (GCM) 10K type strain sequencing project: providing services to taxonomists for standard genome sequencing and annotation.</title>
        <authorList>
            <consortium name="The Broad Institute Genomics Platform"/>
            <consortium name="The Broad Institute Genome Sequencing Center for Infectious Disease"/>
            <person name="Wu L."/>
            <person name="Ma J."/>
        </authorList>
    </citation>
    <scope>NUCLEOTIDE SEQUENCE [LARGE SCALE GENOMIC DNA]</scope>
    <source>
        <strain evidence="2">KCTC 22814</strain>
    </source>
</reference>
<dbReference type="InterPro" id="IPR001387">
    <property type="entry name" value="Cro/C1-type_HTH"/>
</dbReference>
<keyword evidence="2" id="KW-1185">Reference proteome</keyword>
<dbReference type="InterPro" id="IPR010982">
    <property type="entry name" value="Lambda_DNA-bd_dom_sf"/>
</dbReference>
<evidence type="ECO:0000313" key="1">
    <source>
        <dbReference type="EMBL" id="MFD2969545.1"/>
    </source>
</evidence>
<dbReference type="PANTHER" id="PTHR40455">
    <property type="entry name" value="ANTITOXIN HIGA"/>
    <property type="match status" value="1"/>
</dbReference>
<name>A0ABW6BLE7_9SPHI</name>
<evidence type="ECO:0000313" key="2">
    <source>
        <dbReference type="Proteomes" id="UP001597525"/>
    </source>
</evidence>
<dbReference type="PANTHER" id="PTHR40455:SF1">
    <property type="entry name" value="ANTITOXIN HIGA"/>
    <property type="match status" value="1"/>
</dbReference>
<dbReference type="Gene3D" id="1.10.260.40">
    <property type="entry name" value="lambda repressor-like DNA-binding domains"/>
    <property type="match status" value="1"/>
</dbReference>
<comment type="caution">
    <text evidence="1">The sequence shown here is derived from an EMBL/GenBank/DDBJ whole genome shotgun (WGS) entry which is preliminary data.</text>
</comment>
<dbReference type="EMBL" id="JBHUPB010000014">
    <property type="protein sequence ID" value="MFD2969545.1"/>
    <property type="molecule type" value="Genomic_DNA"/>
</dbReference>
<dbReference type="InterPro" id="IPR039060">
    <property type="entry name" value="Antitox_HigA"/>
</dbReference>
<proteinExistence type="predicted"/>
<dbReference type="RefSeq" id="WP_320185378.1">
    <property type="nucleotide sequence ID" value="NZ_CP138332.1"/>
</dbReference>
<dbReference type="CDD" id="cd00093">
    <property type="entry name" value="HTH_XRE"/>
    <property type="match status" value="1"/>
</dbReference>